<proteinExistence type="predicted"/>
<dbReference type="EMBL" id="CP025791">
    <property type="protein sequence ID" value="AUP81388.1"/>
    <property type="molecule type" value="Genomic_DNA"/>
</dbReference>
<gene>
    <name evidence="1" type="ORF">C1H87_22785</name>
</gene>
<sequence>MKKSSNFNNLVSKMESLTETDLGKLKGGIKVLNAMIEHDGCGCNSSQCSCSNGTCEPKIK</sequence>
<dbReference type="AlphaFoldDB" id="A0A2K9PX24"/>
<protein>
    <submittedName>
        <fullName evidence="1">Uncharacterized protein</fullName>
    </submittedName>
</protein>
<evidence type="ECO:0000313" key="1">
    <source>
        <dbReference type="EMBL" id="AUP81388.1"/>
    </source>
</evidence>
<name>A0A2K9PX24_9FLAO</name>
<accession>A0A2K9PX24</accession>
<dbReference type="Proteomes" id="UP000235826">
    <property type="component" value="Chromosome"/>
</dbReference>
<reference evidence="1 2" key="1">
    <citation type="submission" date="2018-01" db="EMBL/GenBank/DDBJ databases">
        <title>Complete genome sequence of Flavivirga eckloniae ECD14 isolated from seaweed Ecklonia cava.</title>
        <authorList>
            <person name="Lee J.H."/>
            <person name="Baik K.S."/>
            <person name="Seong C.N."/>
        </authorList>
    </citation>
    <scope>NUCLEOTIDE SEQUENCE [LARGE SCALE GENOMIC DNA]</scope>
    <source>
        <strain evidence="1 2">ECD14</strain>
    </source>
</reference>
<dbReference type="KEGG" id="fek:C1H87_22785"/>
<keyword evidence="2" id="KW-1185">Reference proteome</keyword>
<evidence type="ECO:0000313" key="2">
    <source>
        <dbReference type="Proteomes" id="UP000235826"/>
    </source>
</evidence>
<organism evidence="1 2">
    <name type="scientific">Flavivirga eckloniae</name>
    <dbReference type="NCBI Taxonomy" id="1803846"/>
    <lineage>
        <taxon>Bacteria</taxon>
        <taxon>Pseudomonadati</taxon>
        <taxon>Bacteroidota</taxon>
        <taxon>Flavobacteriia</taxon>
        <taxon>Flavobacteriales</taxon>
        <taxon>Flavobacteriaceae</taxon>
        <taxon>Flavivirga</taxon>
    </lineage>
</organism>